<dbReference type="NCBIfam" id="TIGR01465">
    <property type="entry name" value="cobM_cbiF"/>
    <property type="match status" value="1"/>
</dbReference>
<dbReference type="EMBL" id="CP159837">
    <property type="protein sequence ID" value="XCM38791.1"/>
    <property type="molecule type" value="Genomic_DNA"/>
</dbReference>
<dbReference type="InterPro" id="IPR006362">
    <property type="entry name" value="Cbl_synth_CobM/CibF"/>
</dbReference>
<proteinExistence type="inferred from homology"/>
<protein>
    <submittedName>
        <fullName evidence="9">Precorrin-4 C(11)-methyltransferase</fullName>
        <ecNumber evidence="9">2.1.1.133</ecNumber>
    </submittedName>
</protein>
<keyword evidence="5 7" id="KW-0808">Transferase</keyword>
<dbReference type="GO" id="GO:0009236">
    <property type="term" value="P:cobalamin biosynthetic process"/>
    <property type="evidence" value="ECO:0007669"/>
    <property type="project" value="UniProtKB-KW"/>
</dbReference>
<dbReference type="CDD" id="cd11641">
    <property type="entry name" value="Precorrin-4_C11-MT"/>
    <property type="match status" value="1"/>
</dbReference>
<comment type="pathway">
    <text evidence="1">Cofactor biosynthesis; adenosylcobalamin biosynthesis.</text>
</comment>
<evidence type="ECO:0000256" key="7">
    <source>
        <dbReference type="RuleBase" id="RU003960"/>
    </source>
</evidence>
<dbReference type="Pfam" id="PF00590">
    <property type="entry name" value="TP_methylase"/>
    <property type="match status" value="1"/>
</dbReference>
<keyword evidence="6" id="KW-0949">S-adenosyl-L-methionine</keyword>
<evidence type="ECO:0000256" key="3">
    <source>
        <dbReference type="ARBA" id="ARBA00022573"/>
    </source>
</evidence>
<dbReference type="Gene3D" id="3.30.950.10">
    <property type="entry name" value="Methyltransferase, Cobalt-precorrin-4 Transmethylase, Domain 2"/>
    <property type="match status" value="1"/>
</dbReference>
<evidence type="ECO:0000256" key="5">
    <source>
        <dbReference type="ARBA" id="ARBA00022679"/>
    </source>
</evidence>
<dbReference type="InterPro" id="IPR014776">
    <property type="entry name" value="4pyrrole_Mease_sub2"/>
</dbReference>
<dbReference type="InterPro" id="IPR003043">
    <property type="entry name" value="Uropor_MeTrfase_CS"/>
</dbReference>
<evidence type="ECO:0000256" key="6">
    <source>
        <dbReference type="ARBA" id="ARBA00022691"/>
    </source>
</evidence>
<dbReference type="Gene3D" id="3.40.1010.10">
    <property type="entry name" value="Cobalt-precorrin-4 Transmethylase, Domain 1"/>
    <property type="match status" value="1"/>
</dbReference>
<accession>A0AAU8JHS6</accession>
<dbReference type="SUPFAM" id="SSF53790">
    <property type="entry name" value="Tetrapyrrole methylase"/>
    <property type="match status" value="1"/>
</dbReference>
<evidence type="ECO:0000259" key="8">
    <source>
        <dbReference type="Pfam" id="PF00590"/>
    </source>
</evidence>
<comment type="similarity">
    <text evidence="2 7">Belongs to the precorrin methyltransferase family.</text>
</comment>
<dbReference type="InterPro" id="IPR050161">
    <property type="entry name" value="Siro_Cobalamin_biosynth"/>
</dbReference>
<dbReference type="InterPro" id="IPR014777">
    <property type="entry name" value="4pyrrole_Mease_sub1"/>
</dbReference>
<feature type="domain" description="Tetrapyrrole methylase" evidence="8">
    <location>
        <begin position="24"/>
        <end position="229"/>
    </location>
</feature>
<keyword evidence="3" id="KW-0169">Cobalamin biosynthesis</keyword>
<organism evidence="9">
    <name type="scientific">Planktothricoides raciborskii GIHE-MW2</name>
    <dbReference type="NCBI Taxonomy" id="2792601"/>
    <lineage>
        <taxon>Bacteria</taxon>
        <taxon>Bacillati</taxon>
        <taxon>Cyanobacteriota</taxon>
        <taxon>Cyanophyceae</taxon>
        <taxon>Oscillatoriophycideae</taxon>
        <taxon>Oscillatoriales</taxon>
        <taxon>Oscillatoriaceae</taxon>
        <taxon>Planktothricoides</taxon>
    </lineage>
</organism>
<keyword evidence="4 7" id="KW-0489">Methyltransferase</keyword>
<dbReference type="PROSITE" id="PS00839">
    <property type="entry name" value="SUMT_1"/>
    <property type="match status" value="1"/>
</dbReference>
<evidence type="ECO:0000256" key="1">
    <source>
        <dbReference type="ARBA" id="ARBA00004953"/>
    </source>
</evidence>
<name>A0AAU8JHS6_9CYAN</name>
<dbReference type="EC" id="2.1.1.133" evidence="9"/>
<sequence length="285" mass="30991">MSESMSESQKSKSIPSVAGLKPAVYIVGAGPGDPDLLTVKAQKLLMAADVILFANSLVPTQVLQFCRADAEKIPTANKTLEDILPMMISRVKAGKSVIRLHSGDPSLYSAIGEQMQALAEAEIPFEIIPGISAFQAAAAKLNVELTVPGLVQTIILTRVSGRASSVPDTEELASLAAHQASLCLYLSARHVEDSQEKLLQHYPEDTPVAICYRLGWPDEKIVVVPLAEMATVTIAENLIKTTLYVVSPALKWLENRQCSAQFSEVRSRLYHPEHSHIFRPVSSHQ</sequence>
<dbReference type="AlphaFoldDB" id="A0AAU8JHS6"/>
<reference evidence="9" key="1">
    <citation type="submission" date="2024-07" db="EMBL/GenBank/DDBJ databases">
        <authorList>
            <person name="Kim Y.J."/>
            <person name="Jeong J.Y."/>
        </authorList>
    </citation>
    <scope>NUCLEOTIDE SEQUENCE</scope>
    <source>
        <strain evidence="9">GIHE-MW2</strain>
    </source>
</reference>
<evidence type="ECO:0000256" key="4">
    <source>
        <dbReference type="ARBA" id="ARBA00022603"/>
    </source>
</evidence>
<dbReference type="RefSeq" id="WP_242052964.1">
    <property type="nucleotide sequence ID" value="NZ_CP159837.1"/>
</dbReference>
<evidence type="ECO:0000256" key="2">
    <source>
        <dbReference type="ARBA" id="ARBA00005879"/>
    </source>
</evidence>
<gene>
    <name evidence="9" type="primary">cobM</name>
    <name evidence="9" type="ORF">ABWT76_001664</name>
</gene>
<dbReference type="PANTHER" id="PTHR45790:SF4">
    <property type="entry name" value="COBALT-PRECORRIN-4 C(11)-METHYLTRANSFERASE"/>
    <property type="match status" value="1"/>
</dbReference>
<dbReference type="InterPro" id="IPR035996">
    <property type="entry name" value="4pyrrol_Methylase_sf"/>
</dbReference>
<dbReference type="PROSITE" id="PS00840">
    <property type="entry name" value="SUMT_2"/>
    <property type="match status" value="1"/>
</dbReference>
<dbReference type="InterPro" id="IPR000878">
    <property type="entry name" value="4pyrrol_Mease"/>
</dbReference>
<dbReference type="GO" id="GO:0032259">
    <property type="term" value="P:methylation"/>
    <property type="evidence" value="ECO:0007669"/>
    <property type="project" value="UniProtKB-KW"/>
</dbReference>
<evidence type="ECO:0000313" key="9">
    <source>
        <dbReference type="EMBL" id="XCM38791.1"/>
    </source>
</evidence>
<dbReference type="PANTHER" id="PTHR45790">
    <property type="entry name" value="SIROHEME SYNTHASE-RELATED"/>
    <property type="match status" value="1"/>
</dbReference>
<dbReference type="GO" id="GO:0046026">
    <property type="term" value="F:precorrin-4 C11-methyltransferase activity"/>
    <property type="evidence" value="ECO:0007669"/>
    <property type="project" value="UniProtKB-EC"/>
</dbReference>